<dbReference type="PANTHER" id="PTHR30250:SF11">
    <property type="entry name" value="O-ANTIGEN TRANSPORTER-RELATED"/>
    <property type="match status" value="1"/>
</dbReference>
<dbReference type="EMBL" id="VTFY01000013">
    <property type="protein sequence ID" value="MRX83649.1"/>
    <property type="molecule type" value="Genomic_DNA"/>
</dbReference>
<name>A0A6N7RQV9_9ACTN</name>
<evidence type="ECO:0000313" key="8">
    <source>
        <dbReference type="Proteomes" id="UP000438093"/>
    </source>
</evidence>
<feature type="transmembrane region" description="Helical" evidence="6">
    <location>
        <begin position="137"/>
        <end position="157"/>
    </location>
</feature>
<dbReference type="PANTHER" id="PTHR30250">
    <property type="entry name" value="PST FAMILY PREDICTED COLANIC ACID TRANSPORTER"/>
    <property type="match status" value="1"/>
</dbReference>
<feature type="transmembrane region" description="Helical" evidence="6">
    <location>
        <begin position="12"/>
        <end position="33"/>
    </location>
</feature>
<keyword evidence="3 6" id="KW-0812">Transmembrane</keyword>
<feature type="transmembrane region" description="Helical" evidence="6">
    <location>
        <begin position="203"/>
        <end position="224"/>
    </location>
</feature>
<dbReference type="GO" id="GO:0005886">
    <property type="term" value="C:plasma membrane"/>
    <property type="evidence" value="ECO:0007669"/>
    <property type="project" value="UniProtKB-SubCell"/>
</dbReference>
<organism evidence="7 8">
    <name type="scientific">Eggerthella guodeyinii</name>
    <dbReference type="NCBI Taxonomy" id="2690837"/>
    <lineage>
        <taxon>Bacteria</taxon>
        <taxon>Bacillati</taxon>
        <taxon>Actinomycetota</taxon>
        <taxon>Coriobacteriia</taxon>
        <taxon>Eggerthellales</taxon>
        <taxon>Eggerthellaceae</taxon>
        <taxon>Eggerthella</taxon>
    </lineage>
</organism>
<feature type="transmembrane region" description="Helical" evidence="6">
    <location>
        <begin position="322"/>
        <end position="345"/>
    </location>
</feature>
<feature type="transmembrane region" description="Helical" evidence="6">
    <location>
        <begin position="79"/>
        <end position="99"/>
    </location>
</feature>
<reference evidence="8" key="1">
    <citation type="submission" date="2019-08" db="EMBL/GenBank/DDBJ databases">
        <title>Arthrobacter sp. nov., isolated from plateau pika and Tibetan wild ass.</title>
        <authorList>
            <person name="Ge Y."/>
        </authorList>
    </citation>
    <scope>NUCLEOTIDE SEQUENCE [LARGE SCALE GENOMIC DNA]</scope>
    <source>
        <strain evidence="8">HF-4214</strain>
    </source>
</reference>
<feature type="transmembrane region" description="Helical" evidence="6">
    <location>
        <begin position="280"/>
        <end position="302"/>
    </location>
</feature>
<keyword evidence="4 6" id="KW-1133">Transmembrane helix</keyword>
<gene>
    <name evidence="7" type="ORF">GJG86_14290</name>
</gene>
<keyword evidence="5 6" id="KW-0472">Membrane</keyword>
<keyword evidence="8" id="KW-1185">Reference proteome</keyword>
<feature type="transmembrane region" description="Helical" evidence="6">
    <location>
        <begin position="380"/>
        <end position="398"/>
    </location>
</feature>
<accession>A0A6N7RQV9</accession>
<evidence type="ECO:0000256" key="1">
    <source>
        <dbReference type="ARBA" id="ARBA00004651"/>
    </source>
</evidence>
<feature type="transmembrane region" description="Helical" evidence="6">
    <location>
        <begin position="39"/>
        <end position="59"/>
    </location>
</feature>
<evidence type="ECO:0000256" key="5">
    <source>
        <dbReference type="ARBA" id="ARBA00023136"/>
    </source>
</evidence>
<feature type="transmembrane region" description="Helical" evidence="6">
    <location>
        <begin position="105"/>
        <end position="125"/>
    </location>
</feature>
<evidence type="ECO:0000256" key="4">
    <source>
        <dbReference type="ARBA" id="ARBA00022989"/>
    </source>
</evidence>
<comment type="caution">
    <text evidence="7">The sequence shown here is derived from an EMBL/GenBank/DDBJ whole genome shotgun (WGS) entry which is preliminary data.</text>
</comment>
<keyword evidence="2" id="KW-1003">Cell membrane</keyword>
<proteinExistence type="predicted"/>
<evidence type="ECO:0000256" key="2">
    <source>
        <dbReference type="ARBA" id="ARBA00022475"/>
    </source>
</evidence>
<sequence>MSLSLKRNMLWNSAGSLTYLGCQWLVTVLVARLSIGYDAAGVLAVAMAVSNIFAPMALFKIRAYQVSDVEGKMSSGEYVAFRFLTIVGAYVAIAVYVALTCNPDMFLPIALYLLFRTGDVFIDVLHAIDQQNYRMDYCGKSLSLRGILFLCAFAAVFGLTNNLSLALAAMIAVTYPVIIYDVRKARQFGALRPRITLPRARMLAKECFPAVLGTVCFMAVTSIARQMLGTMNGEEALGIYASVCTPAVIIQAGADYIYIPLLRLFAEYNHAKQREKFRGLFLKVTAAIVLLLAVCLGAFWLFGEPLLAFAFGSSIVPYAYLLYPALVCVVLTAYVEFLGDLLITVRMMSGNLIGNAIALVFSIPCSYLCISAWGMNGVSFAISASYAIASTVMVSLLFKRLSEYRATPNSPQHQHSDGL</sequence>
<evidence type="ECO:0000256" key="6">
    <source>
        <dbReference type="SAM" id="Phobius"/>
    </source>
</evidence>
<feature type="transmembrane region" description="Helical" evidence="6">
    <location>
        <begin position="352"/>
        <end position="374"/>
    </location>
</feature>
<feature type="transmembrane region" description="Helical" evidence="6">
    <location>
        <begin position="163"/>
        <end position="182"/>
    </location>
</feature>
<comment type="subcellular location">
    <subcellularLocation>
        <location evidence="1">Cell membrane</location>
        <topology evidence="1">Multi-pass membrane protein</topology>
    </subcellularLocation>
</comment>
<evidence type="ECO:0000256" key="3">
    <source>
        <dbReference type="ARBA" id="ARBA00022692"/>
    </source>
</evidence>
<dbReference type="RefSeq" id="WP_154334452.1">
    <property type="nucleotide sequence ID" value="NZ_VTFY01000013.1"/>
</dbReference>
<feature type="transmembrane region" description="Helical" evidence="6">
    <location>
        <begin position="236"/>
        <end position="259"/>
    </location>
</feature>
<dbReference type="AlphaFoldDB" id="A0A6N7RQV9"/>
<dbReference type="Proteomes" id="UP000438093">
    <property type="component" value="Unassembled WGS sequence"/>
</dbReference>
<protein>
    <submittedName>
        <fullName evidence="7">Polysaccharide biosynthesis protein</fullName>
    </submittedName>
</protein>
<dbReference type="InterPro" id="IPR050833">
    <property type="entry name" value="Poly_Biosynth_Transport"/>
</dbReference>
<evidence type="ECO:0000313" key="7">
    <source>
        <dbReference type="EMBL" id="MRX83649.1"/>
    </source>
</evidence>